<organism evidence="1 2">
    <name type="scientific">Alicycliphilus denitrificans (strain DSM 14773 / CIP 107495 / K601)</name>
    <dbReference type="NCBI Taxonomy" id="596154"/>
    <lineage>
        <taxon>Bacteria</taxon>
        <taxon>Pseudomonadati</taxon>
        <taxon>Pseudomonadota</taxon>
        <taxon>Betaproteobacteria</taxon>
        <taxon>Burkholderiales</taxon>
        <taxon>Comamonadaceae</taxon>
        <taxon>Alicycliphilus</taxon>
    </lineage>
</organism>
<dbReference type="HOGENOM" id="CLU_166589_0_0_4"/>
<dbReference type="STRING" id="596154.Alide2_2809"/>
<keyword evidence="2" id="KW-1185">Reference proteome</keyword>
<evidence type="ECO:0008006" key="3">
    <source>
        <dbReference type="Google" id="ProtNLM"/>
    </source>
</evidence>
<evidence type="ECO:0000313" key="2">
    <source>
        <dbReference type="Proteomes" id="UP000007938"/>
    </source>
</evidence>
<dbReference type="OrthoDB" id="8812451at2"/>
<dbReference type="EMBL" id="CP002657">
    <property type="protein sequence ID" value="AEB85157.1"/>
    <property type="molecule type" value="Genomic_DNA"/>
</dbReference>
<dbReference type="AlphaFoldDB" id="F4GGK3"/>
<dbReference type="RefSeq" id="WP_013722355.1">
    <property type="nucleotide sequence ID" value="NC_015422.1"/>
</dbReference>
<gene>
    <name evidence="1" type="ordered locus">Alide2_2809</name>
</gene>
<dbReference type="KEGG" id="adk:Alide2_2809"/>
<reference evidence="1 2" key="2">
    <citation type="submission" date="2011-04" db="EMBL/GenBank/DDBJ databases">
        <title>Complete sequence of chromosome of Alicycliphilus denitrificans K601.</title>
        <authorList>
            <consortium name="US DOE Joint Genome Institute"/>
            <person name="Lucas S."/>
            <person name="Han J."/>
            <person name="Lapidus A."/>
            <person name="Cheng J.-F."/>
            <person name="Goodwin L."/>
            <person name="Pitluck S."/>
            <person name="Peters L."/>
            <person name="Zeytun A."/>
            <person name="Detter J.C."/>
            <person name="Han C."/>
            <person name="Tapia R."/>
            <person name="Land M."/>
            <person name="Hauser L."/>
            <person name="Kyrpides N."/>
            <person name="Ivanova N."/>
            <person name="Mikhailova N."/>
            <person name="Pagani I."/>
            <person name="Oosterkamp M."/>
            <person name="Pieper D."/>
            <person name="van Berkel W."/>
            <person name="Langenhoff A."/>
            <person name="Smidt H."/>
            <person name="Stams A."/>
            <person name="Woyke T."/>
        </authorList>
    </citation>
    <scope>NUCLEOTIDE SEQUENCE [LARGE SCALE GENOMIC DNA]</scope>
    <source>
        <strain evidence="2">DSM 14773 / CIP 107495 / K601</strain>
    </source>
</reference>
<protein>
    <recommendedName>
        <fullName evidence="3">Type-F conjugative transfer system protein TrbI</fullName>
    </recommendedName>
</protein>
<name>F4GGK3_ALIDK</name>
<dbReference type="eggNOG" id="ENOG5031I4X">
    <property type="taxonomic scope" value="Bacteria"/>
</dbReference>
<reference evidence="1 2" key="1">
    <citation type="journal article" date="2011" name="J. Bacteriol.">
        <title>Genome Sequences of Alicycliphilus denitrificans Strains BC and K601T.</title>
        <authorList>
            <person name="Oosterkamp M.J."/>
            <person name="Veuskens T."/>
            <person name="Plugge C.M."/>
            <person name="Langenhoff A.A."/>
            <person name="Gerritse J."/>
            <person name="van Berkel W.J."/>
            <person name="Pieper D.H."/>
            <person name="Junca H."/>
            <person name="Goodwin L.A."/>
            <person name="Daligault H.E."/>
            <person name="Bruce D.C."/>
            <person name="Detter J.C."/>
            <person name="Tapia R."/>
            <person name="Han C.S."/>
            <person name="Land M.L."/>
            <person name="Hauser L.J."/>
            <person name="Smidt H."/>
            <person name="Stams A.J."/>
        </authorList>
    </citation>
    <scope>NUCLEOTIDE SEQUENCE [LARGE SCALE GENOMIC DNA]</scope>
    <source>
        <strain evidence="2">DSM 14773 / CIP 107495 / K601</strain>
    </source>
</reference>
<dbReference type="Proteomes" id="UP000007938">
    <property type="component" value="Chromosome"/>
</dbReference>
<sequence>MRALLLHALVAALLAAAGIAAYDRWVLRPTLVVGVVDLSEVYRAKEAEFTQMLTSTGTGTEAEREQALALARRFSQRLPAALEELPRECGCLVVIKSAIAGAPNSRDLTPVLRRKVDHP</sequence>
<proteinExistence type="predicted"/>
<accession>F4GGK3</accession>
<evidence type="ECO:0000313" key="1">
    <source>
        <dbReference type="EMBL" id="AEB85157.1"/>
    </source>
</evidence>